<evidence type="ECO:0000256" key="3">
    <source>
        <dbReference type="ARBA" id="ARBA00010447"/>
    </source>
</evidence>
<dbReference type="EMBL" id="ARXR01000018">
    <property type="protein sequence ID" value="MBF5053598.1"/>
    <property type="molecule type" value="Genomic_DNA"/>
</dbReference>
<feature type="domain" description="Aminotransferase class V" evidence="9">
    <location>
        <begin position="25"/>
        <end position="393"/>
    </location>
</feature>
<evidence type="ECO:0000313" key="11">
    <source>
        <dbReference type="Proteomes" id="UP000644441"/>
    </source>
</evidence>
<comment type="similarity">
    <text evidence="3 8">Belongs to the class-V pyridoxal-phosphate-dependent aminotransferase family. Csd subfamily.</text>
</comment>
<dbReference type="PANTHER" id="PTHR43586">
    <property type="entry name" value="CYSTEINE DESULFURASE"/>
    <property type="match status" value="1"/>
</dbReference>
<keyword evidence="4 8" id="KW-0808">Transferase</keyword>
<dbReference type="InterPro" id="IPR015422">
    <property type="entry name" value="PyrdxlP-dep_Trfase_small"/>
</dbReference>
<evidence type="ECO:0000256" key="8">
    <source>
        <dbReference type="RuleBase" id="RU004506"/>
    </source>
</evidence>
<dbReference type="GeneID" id="99766068"/>
<comment type="function">
    <text evidence="2 8">Catalyzes the removal of elemental sulfur and selenium atoms from L-cysteine, L-cystine, L-selenocysteine, and L-selenocystine to produce L-alanine.</text>
</comment>
<dbReference type="SUPFAM" id="SSF53383">
    <property type="entry name" value="PLP-dependent transferases"/>
    <property type="match status" value="1"/>
</dbReference>
<dbReference type="Pfam" id="PF00266">
    <property type="entry name" value="Aminotran_5"/>
    <property type="match status" value="1"/>
</dbReference>
<comment type="caution">
    <text evidence="10">The sequence shown here is derived from an EMBL/GenBank/DDBJ whole genome shotgun (WGS) entry which is preliminary data.</text>
</comment>
<comment type="cofactor">
    <cofactor evidence="1 7">
        <name>pyridoxal 5'-phosphate</name>
        <dbReference type="ChEBI" id="CHEBI:597326"/>
    </cofactor>
</comment>
<dbReference type="PROSITE" id="PS00595">
    <property type="entry name" value="AA_TRANSFER_CLASS_5"/>
    <property type="match status" value="1"/>
</dbReference>
<gene>
    <name evidence="10" type="ORF">ISO4_02200</name>
</gene>
<comment type="catalytic activity">
    <reaction evidence="6 8">
        <text>(sulfur carrier)-H + L-cysteine = (sulfur carrier)-SH + L-alanine</text>
        <dbReference type="Rhea" id="RHEA:43892"/>
        <dbReference type="Rhea" id="RHEA-COMP:14737"/>
        <dbReference type="Rhea" id="RHEA-COMP:14739"/>
        <dbReference type="ChEBI" id="CHEBI:29917"/>
        <dbReference type="ChEBI" id="CHEBI:35235"/>
        <dbReference type="ChEBI" id="CHEBI:57972"/>
        <dbReference type="ChEBI" id="CHEBI:64428"/>
        <dbReference type="EC" id="2.8.1.7"/>
    </reaction>
</comment>
<dbReference type="InterPro" id="IPR016454">
    <property type="entry name" value="Cysteine_dSase"/>
</dbReference>
<evidence type="ECO:0000256" key="1">
    <source>
        <dbReference type="ARBA" id="ARBA00001933"/>
    </source>
</evidence>
<dbReference type="PANTHER" id="PTHR43586:SF8">
    <property type="entry name" value="CYSTEINE DESULFURASE 1, CHLOROPLASTIC"/>
    <property type="match status" value="1"/>
</dbReference>
<keyword evidence="5 8" id="KW-0663">Pyridoxal phosphate</keyword>
<dbReference type="CDD" id="cd06453">
    <property type="entry name" value="SufS_like"/>
    <property type="match status" value="1"/>
</dbReference>
<dbReference type="RefSeq" id="WP_323745373.1">
    <property type="nucleotide sequence ID" value="NZ_ARXR01000018.1"/>
</dbReference>
<proteinExistence type="inferred from homology"/>
<name>A0ABS0AHJ8_9GAMM</name>
<evidence type="ECO:0000259" key="9">
    <source>
        <dbReference type="Pfam" id="PF00266"/>
    </source>
</evidence>
<evidence type="ECO:0000256" key="2">
    <source>
        <dbReference type="ARBA" id="ARBA00002824"/>
    </source>
</evidence>
<evidence type="ECO:0000256" key="7">
    <source>
        <dbReference type="RuleBase" id="RU004504"/>
    </source>
</evidence>
<dbReference type="InterPro" id="IPR010970">
    <property type="entry name" value="Cys_dSase_SufS"/>
</dbReference>
<dbReference type="Gene3D" id="3.40.640.10">
    <property type="entry name" value="Type I PLP-dependent aspartate aminotransferase-like (Major domain)"/>
    <property type="match status" value="1"/>
</dbReference>
<dbReference type="PIRSF" id="PIRSF005572">
    <property type="entry name" value="NifS"/>
    <property type="match status" value="1"/>
</dbReference>
<evidence type="ECO:0000256" key="5">
    <source>
        <dbReference type="ARBA" id="ARBA00022898"/>
    </source>
</evidence>
<dbReference type="InterPro" id="IPR000192">
    <property type="entry name" value="Aminotrans_V_dom"/>
</dbReference>
<dbReference type="NCBIfam" id="TIGR01979">
    <property type="entry name" value="sufS"/>
    <property type="match status" value="1"/>
</dbReference>
<dbReference type="InterPro" id="IPR015424">
    <property type="entry name" value="PyrdxlP-dep_Trfase"/>
</dbReference>
<accession>A0ABS0AHJ8</accession>
<dbReference type="EC" id="2.8.1.7" evidence="8"/>
<dbReference type="InterPro" id="IPR015421">
    <property type="entry name" value="PyrdxlP-dep_Trfase_major"/>
</dbReference>
<dbReference type="Proteomes" id="UP000644441">
    <property type="component" value="Unassembled WGS sequence"/>
</dbReference>
<evidence type="ECO:0000256" key="6">
    <source>
        <dbReference type="ARBA" id="ARBA00050776"/>
    </source>
</evidence>
<dbReference type="InterPro" id="IPR020578">
    <property type="entry name" value="Aminotrans_V_PyrdxlP_BS"/>
</dbReference>
<evidence type="ECO:0000256" key="4">
    <source>
        <dbReference type="ARBA" id="ARBA00022679"/>
    </source>
</evidence>
<reference evidence="10 11" key="1">
    <citation type="submission" date="2012-09" db="EMBL/GenBank/DDBJ databases">
        <title>Genome Sequence of alkane-degrading Bacterium Alcanivorax venustensis ISO4.</title>
        <authorList>
            <person name="Lai Q."/>
            <person name="Shao Z."/>
        </authorList>
    </citation>
    <scope>NUCLEOTIDE SEQUENCE [LARGE SCALE GENOMIC DNA]</scope>
    <source>
        <strain evidence="10 11">ISO4</strain>
    </source>
</reference>
<keyword evidence="11" id="KW-1185">Reference proteome</keyword>
<evidence type="ECO:0000313" key="10">
    <source>
        <dbReference type="EMBL" id="MBF5053598.1"/>
    </source>
</evidence>
<dbReference type="Gene3D" id="3.90.1150.10">
    <property type="entry name" value="Aspartate Aminotransferase, domain 1"/>
    <property type="match status" value="1"/>
</dbReference>
<sequence length="404" mass="43708">MSLDVNALRAQFPVLHQEVNGKPLVYLDNAATTQKPQVVIDAVSEYYRTVNSNVHRAAHYLSDHATAGFEAARADLAAFINAAREEVILTKGTTEGINLVAQCLGRERLQAGDEILITALEHHANIVPWQQVCERTGATLQVTPLREDGSVDTDAFHQLLSERTRIVALSQVSNSLGSVTPVAELVKAAREAGAWTLVDGAQAVGHYPVDVQQIGCDFYAFSGHKMFGPTGVGVLFGRRELLDAMPPYQTGGEMIETVSFEKSTWNQLPYKFEPGTPNIAGVIGLGAATRWLQQQDRTALATHEDALLASASEQARAFDGLKIIGDAATKVGVLSFLLDGAHPADVGTLLDQQGVAVRTGHHCCMPLMDRLGIPGTTRASFSIYNTLEEVDQLFQALHKVRSFL</sequence>
<protein>
    <recommendedName>
        <fullName evidence="8">Cysteine desulfurase</fullName>
        <ecNumber evidence="8">2.8.1.7</ecNumber>
    </recommendedName>
</protein>
<organism evidence="10 11">
    <name type="scientific">Alloalcanivorax venustensis ISO4</name>
    <dbReference type="NCBI Taxonomy" id="1177184"/>
    <lineage>
        <taxon>Bacteria</taxon>
        <taxon>Pseudomonadati</taxon>
        <taxon>Pseudomonadota</taxon>
        <taxon>Gammaproteobacteria</taxon>
        <taxon>Oceanospirillales</taxon>
        <taxon>Alcanivoracaceae</taxon>
        <taxon>Alloalcanivorax</taxon>
    </lineage>
</organism>